<evidence type="ECO:0000313" key="3">
    <source>
        <dbReference type="Proteomes" id="UP000707451"/>
    </source>
</evidence>
<name>A0A9P7XYH7_9FUNG</name>
<reference evidence="2" key="1">
    <citation type="submission" date="2021-06" db="EMBL/GenBank/DDBJ databases">
        <title>Genome Sequence of Mortierella hyaline Strain SCG-10, a Cold-Adapted, Nitrate-Reducing Fungus Isolated from Soil in Minnesota, USA.</title>
        <authorList>
            <person name="Aldossari N."/>
        </authorList>
    </citation>
    <scope>NUCLEOTIDE SEQUENCE</scope>
    <source>
        <strain evidence="2">SCG-10</strain>
    </source>
</reference>
<proteinExistence type="predicted"/>
<protein>
    <submittedName>
        <fullName evidence="2">Uncharacterized protein</fullName>
    </submittedName>
</protein>
<comment type="caution">
    <text evidence="2">The sequence shown here is derived from an EMBL/GenBank/DDBJ whole genome shotgun (WGS) entry which is preliminary data.</text>
</comment>
<evidence type="ECO:0000313" key="2">
    <source>
        <dbReference type="EMBL" id="KAG9069620.1"/>
    </source>
</evidence>
<dbReference type="Proteomes" id="UP000707451">
    <property type="component" value="Unassembled WGS sequence"/>
</dbReference>
<feature type="region of interest" description="Disordered" evidence="1">
    <location>
        <begin position="1"/>
        <end position="38"/>
    </location>
</feature>
<dbReference type="OrthoDB" id="10321066at2759"/>
<dbReference type="AlphaFoldDB" id="A0A9P7XYH7"/>
<keyword evidence="3" id="KW-1185">Reference proteome</keyword>
<dbReference type="EMBL" id="JAHRHY010000005">
    <property type="protein sequence ID" value="KAG9069620.1"/>
    <property type="molecule type" value="Genomic_DNA"/>
</dbReference>
<feature type="non-terminal residue" evidence="2">
    <location>
        <position position="1"/>
    </location>
</feature>
<evidence type="ECO:0000256" key="1">
    <source>
        <dbReference type="SAM" id="MobiDB-lite"/>
    </source>
</evidence>
<sequence>MTRSCSFSVKGKAIARNKRQQTSMQGSQPARAKSKLETYRERNRVEQQNHLCNKQKELASSQLVAEARKSLQAQSTRDQYDRYQEKFM</sequence>
<gene>
    <name evidence="2" type="ORF">KI688_010524</name>
</gene>
<accession>A0A9P7XYH7</accession>
<organism evidence="2 3">
    <name type="scientific">Linnemannia hyalina</name>
    <dbReference type="NCBI Taxonomy" id="64524"/>
    <lineage>
        <taxon>Eukaryota</taxon>
        <taxon>Fungi</taxon>
        <taxon>Fungi incertae sedis</taxon>
        <taxon>Mucoromycota</taxon>
        <taxon>Mortierellomycotina</taxon>
        <taxon>Mortierellomycetes</taxon>
        <taxon>Mortierellales</taxon>
        <taxon>Mortierellaceae</taxon>
        <taxon>Linnemannia</taxon>
    </lineage>
</organism>